<dbReference type="GO" id="GO:0004340">
    <property type="term" value="F:glucokinase activity"/>
    <property type="evidence" value="ECO:0007669"/>
    <property type="project" value="UniProtKB-EC"/>
</dbReference>
<dbReference type="Gene3D" id="3.30.420.40">
    <property type="match status" value="1"/>
</dbReference>
<dbReference type="HAMAP" id="MF_00524">
    <property type="entry name" value="Glucokinase"/>
    <property type="match status" value="1"/>
</dbReference>
<evidence type="ECO:0000256" key="3">
    <source>
        <dbReference type="HAMAP-Rule" id="MF_00524"/>
    </source>
</evidence>
<comment type="catalytic activity">
    <reaction evidence="3">
        <text>D-glucose + ATP = D-glucose 6-phosphate + ADP + H(+)</text>
        <dbReference type="Rhea" id="RHEA:17825"/>
        <dbReference type="ChEBI" id="CHEBI:4167"/>
        <dbReference type="ChEBI" id="CHEBI:15378"/>
        <dbReference type="ChEBI" id="CHEBI:30616"/>
        <dbReference type="ChEBI" id="CHEBI:61548"/>
        <dbReference type="ChEBI" id="CHEBI:456216"/>
        <dbReference type="EC" id="2.7.1.2"/>
    </reaction>
</comment>
<dbReference type="Gene3D" id="3.40.367.20">
    <property type="match status" value="1"/>
</dbReference>
<name>A0ABX0MCP9_9BURK</name>
<proteinExistence type="inferred from homology"/>
<dbReference type="Pfam" id="PF02685">
    <property type="entry name" value="Glucokinase"/>
    <property type="match status" value="1"/>
</dbReference>
<keyword evidence="3" id="KW-0547">Nucleotide-binding</keyword>
<keyword evidence="3" id="KW-0067">ATP-binding</keyword>
<evidence type="ECO:0000313" key="7">
    <source>
        <dbReference type="Proteomes" id="UP000819052"/>
    </source>
</evidence>
<reference evidence="6 7" key="1">
    <citation type="submission" date="2019-09" db="EMBL/GenBank/DDBJ databases">
        <title>Taxonomy of Antarctic Massilia spp.: description of Massilia rubra sp. nov., Massilia aquatica sp. nov., Massilia mucilaginosa sp. nov., Massilia frigida sp. nov. isolated from streams, lakes and regoliths.</title>
        <authorList>
            <person name="Holochova P."/>
            <person name="Sedlacek I."/>
            <person name="Kralova S."/>
            <person name="Maslanova I."/>
            <person name="Busse H.-J."/>
            <person name="Stankova E."/>
            <person name="Vrbovska V."/>
            <person name="Kovarovic V."/>
            <person name="Bartak M."/>
            <person name="Svec P."/>
            <person name="Pantucek R."/>
        </authorList>
    </citation>
    <scope>NUCLEOTIDE SEQUENCE [LARGE SCALE GENOMIC DNA]</scope>
    <source>
        <strain evidence="6 7">CCM 8693</strain>
    </source>
</reference>
<keyword evidence="1 3" id="KW-0808">Transferase</keyword>
<keyword evidence="3" id="KW-0324">Glycolysis</keyword>
<gene>
    <name evidence="3" type="primary">glk</name>
    <name evidence="6" type="ORF">F1609_33050</name>
</gene>
<feature type="binding site" evidence="3">
    <location>
        <begin position="14"/>
        <end position="19"/>
    </location>
    <ligand>
        <name>ATP</name>
        <dbReference type="ChEBI" id="CHEBI:30616"/>
    </ligand>
</feature>
<accession>A0ABX0MCP9</accession>
<comment type="subcellular location">
    <subcellularLocation>
        <location evidence="3">Cytoplasm</location>
    </subcellularLocation>
</comment>
<dbReference type="PANTHER" id="PTHR47690">
    <property type="entry name" value="GLUCOKINASE"/>
    <property type="match status" value="1"/>
</dbReference>
<dbReference type="RefSeq" id="WP_167082084.1">
    <property type="nucleotide sequence ID" value="NZ_VVIW01000046.1"/>
</dbReference>
<dbReference type="EC" id="2.7.1.2" evidence="3"/>
<organism evidence="6 7">
    <name type="scientific">Massilia aquatica</name>
    <dbReference type="NCBI Taxonomy" id="2609000"/>
    <lineage>
        <taxon>Bacteria</taxon>
        <taxon>Pseudomonadati</taxon>
        <taxon>Pseudomonadota</taxon>
        <taxon>Betaproteobacteria</taxon>
        <taxon>Burkholderiales</taxon>
        <taxon>Oxalobacteraceae</taxon>
        <taxon>Telluria group</taxon>
        <taxon>Massilia</taxon>
    </lineage>
</organism>
<keyword evidence="3" id="KW-0963">Cytoplasm</keyword>
<comment type="similarity">
    <text evidence="3 4">Belongs to the bacterial glucokinase family.</text>
</comment>
<dbReference type="NCBIfam" id="NF001416">
    <property type="entry name" value="PRK00292.1-3"/>
    <property type="match status" value="1"/>
</dbReference>
<dbReference type="Proteomes" id="UP000819052">
    <property type="component" value="Unassembled WGS sequence"/>
</dbReference>
<evidence type="ECO:0000313" key="6">
    <source>
        <dbReference type="EMBL" id="NHZ44938.1"/>
    </source>
</evidence>
<feature type="region of interest" description="Disordered" evidence="5">
    <location>
        <begin position="338"/>
        <end position="359"/>
    </location>
</feature>
<dbReference type="InterPro" id="IPR003836">
    <property type="entry name" value="Glucokinase"/>
</dbReference>
<dbReference type="PANTHER" id="PTHR47690:SF1">
    <property type="entry name" value="GLUCOKINASE"/>
    <property type="match status" value="1"/>
</dbReference>
<comment type="caution">
    <text evidence="6">The sequence shown here is derived from an EMBL/GenBank/DDBJ whole genome shotgun (WGS) entry which is preliminary data.</text>
</comment>
<sequence>MVPDSYADGARLLADIGGTNARFALEHGAGRVGDAHTLACADYEHFDDAVRAYLNRLPARRVRHAVIAIANPVDGDAVKMTNHHWAFSISASRAALGLDTLLVVNDFAALAMALPALGPADLNKIGGGGAIATGVIGLVGAGTGLGVAGLVPVDGRWVAVQSEGGHVAFSPFDEREVAVLQHCWQRYEHVSAERIVSGPGIVLIREALAARSGLSLDASLSTADIVERGLTGSDPLCRETLDCFSGMLGTVAANLAVTLCARGGLYIGGGVVPRLGAYFAHSPFRARFENKGRFSAFTSQIPTLVITAAYPAMLGAAAILSEHLAHVGDLAASASTPRAASPAPLPLPLLETENDHARF</sequence>
<dbReference type="NCBIfam" id="TIGR00749">
    <property type="entry name" value="glk"/>
    <property type="match status" value="1"/>
</dbReference>
<dbReference type="CDD" id="cd24008">
    <property type="entry name" value="ASKHA_NBD_GLK"/>
    <property type="match status" value="1"/>
</dbReference>
<evidence type="ECO:0000256" key="2">
    <source>
        <dbReference type="ARBA" id="ARBA00022777"/>
    </source>
</evidence>
<evidence type="ECO:0000256" key="1">
    <source>
        <dbReference type="ARBA" id="ARBA00022679"/>
    </source>
</evidence>
<dbReference type="InterPro" id="IPR043129">
    <property type="entry name" value="ATPase_NBD"/>
</dbReference>
<dbReference type="InterPro" id="IPR050201">
    <property type="entry name" value="Bacterial_glucokinase"/>
</dbReference>
<dbReference type="SUPFAM" id="SSF53067">
    <property type="entry name" value="Actin-like ATPase domain"/>
    <property type="match status" value="1"/>
</dbReference>
<protein>
    <recommendedName>
        <fullName evidence="3">Glucokinase</fullName>
        <ecNumber evidence="3">2.7.1.2</ecNumber>
    </recommendedName>
    <alternativeName>
        <fullName evidence="3">Glucose kinase</fullName>
    </alternativeName>
</protein>
<keyword evidence="7" id="KW-1185">Reference proteome</keyword>
<evidence type="ECO:0000256" key="5">
    <source>
        <dbReference type="SAM" id="MobiDB-lite"/>
    </source>
</evidence>
<keyword evidence="2 3" id="KW-0418">Kinase</keyword>
<evidence type="ECO:0000256" key="4">
    <source>
        <dbReference type="RuleBase" id="RU004046"/>
    </source>
</evidence>
<dbReference type="EMBL" id="VVIW01000046">
    <property type="protein sequence ID" value="NHZ44938.1"/>
    <property type="molecule type" value="Genomic_DNA"/>
</dbReference>